<keyword evidence="5 10" id="KW-0547">Nucleotide-binding</keyword>
<organism evidence="12 13">
    <name type="scientific">Desulfosporosinus orientis (strain ATCC 19365 / DSM 765 / NCIMB 8382 / VKM B-1628 / Singapore I)</name>
    <name type="common">Desulfotomaculum orientis</name>
    <dbReference type="NCBI Taxonomy" id="768706"/>
    <lineage>
        <taxon>Bacteria</taxon>
        <taxon>Bacillati</taxon>
        <taxon>Bacillota</taxon>
        <taxon>Clostridia</taxon>
        <taxon>Eubacteriales</taxon>
        <taxon>Desulfitobacteriaceae</taxon>
        <taxon>Desulfosporosinus</taxon>
    </lineage>
</organism>
<dbReference type="InterPro" id="IPR005876">
    <property type="entry name" value="Co_trans_ATP-bd"/>
</dbReference>
<dbReference type="RefSeq" id="WP_014186811.1">
    <property type="nucleotide sequence ID" value="NC_016584.1"/>
</dbReference>
<evidence type="ECO:0000256" key="6">
    <source>
        <dbReference type="ARBA" id="ARBA00022840"/>
    </source>
</evidence>
<reference evidence="12 13" key="2">
    <citation type="journal article" date="2012" name="J. Bacteriol.">
        <title>Complete genome sequences of Desulfosporosinus orientis DSM765T, Desulfosporosinus youngiae DSM17734T, Desulfosporosinus meridiei DSM13257T, and Desulfosporosinus acidiphilus DSM22704T.</title>
        <authorList>
            <person name="Pester M."/>
            <person name="Brambilla E."/>
            <person name="Alazard D."/>
            <person name="Rattei T."/>
            <person name="Weinmaier T."/>
            <person name="Han J."/>
            <person name="Lucas S."/>
            <person name="Lapidus A."/>
            <person name="Cheng J.F."/>
            <person name="Goodwin L."/>
            <person name="Pitluck S."/>
            <person name="Peters L."/>
            <person name="Ovchinnikova G."/>
            <person name="Teshima H."/>
            <person name="Detter J.C."/>
            <person name="Han C.S."/>
            <person name="Tapia R."/>
            <person name="Land M.L."/>
            <person name="Hauser L."/>
            <person name="Kyrpides N.C."/>
            <person name="Ivanova N.N."/>
            <person name="Pagani I."/>
            <person name="Huntmann M."/>
            <person name="Wei C.L."/>
            <person name="Davenport K.W."/>
            <person name="Daligault H."/>
            <person name="Chain P.S."/>
            <person name="Chen A."/>
            <person name="Mavromatis K."/>
            <person name="Markowitz V."/>
            <person name="Szeto E."/>
            <person name="Mikhailova N."/>
            <person name="Pati A."/>
            <person name="Wagner M."/>
            <person name="Woyke T."/>
            <person name="Ollivier B."/>
            <person name="Klenk H.P."/>
            <person name="Spring S."/>
            <person name="Loy A."/>
        </authorList>
    </citation>
    <scope>NUCLEOTIDE SEQUENCE [LARGE SCALE GENOMIC DNA]</scope>
    <source>
        <strain evidence="13">ATCC 19365 / DSM 765 / NCIMB 8382 / VKM B-1628</strain>
    </source>
</reference>
<dbReference type="HOGENOM" id="CLU_000604_1_22_9"/>
<keyword evidence="4 10" id="KW-1003">Cell membrane</keyword>
<evidence type="ECO:0000256" key="2">
    <source>
        <dbReference type="ARBA" id="ARBA00005417"/>
    </source>
</evidence>
<evidence type="ECO:0000256" key="1">
    <source>
        <dbReference type="ARBA" id="ARBA00004202"/>
    </source>
</evidence>
<evidence type="ECO:0000259" key="11">
    <source>
        <dbReference type="PROSITE" id="PS50893"/>
    </source>
</evidence>
<comment type="function">
    <text evidence="10">Part of an ABC transporter complex. Responsible for energy coupling to the transport system.</text>
</comment>
<dbReference type="PROSITE" id="PS00211">
    <property type="entry name" value="ABC_TRANSPORTER_1"/>
    <property type="match status" value="1"/>
</dbReference>
<accession>G7WC30</accession>
<dbReference type="STRING" id="768706.Desor_4600"/>
<dbReference type="CDD" id="cd03225">
    <property type="entry name" value="ABC_cobalt_CbiO_domain1"/>
    <property type="match status" value="1"/>
</dbReference>
<dbReference type="GO" id="GO:0042626">
    <property type="term" value="F:ATPase-coupled transmembrane transporter activity"/>
    <property type="evidence" value="ECO:0007669"/>
    <property type="project" value="TreeGrafter"/>
</dbReference>
<dbReference type="InterPro" id="IPR017871">
    <property type="entry name" value="ABC_transporter-like_CS"/>
</dbReference>
<dbReference type="NCBIfam" id="TIGR01166">
    <property type="entry name" value="cbiO"/>
    <property type="match status" value="1"/>
</dbReference>
<dbReference type="SMART" id="SM00382">
    <property type="entry name" value="AAA"/>
    <property type="match status" value="1"/>
</dbReference>
<dbReference type="InterPro" id="IPR003593">
    <property type="entry name" value="AAA+_ATPase"/>
</dbReference>
<evidence type="ECO:0000256" key="3">
    <source>
        <dbReference type="ARBA" id="ARBA00022448"/>
    </source>
</evidence>
<reference evidence="13" key="1">
    <citation type="submission" date="2011-11" db="EMBL/GenBank/DDBJ databases">
        <title>Complete sequence of Desulfosporosinus orientis DSM 765.</title>
        <authorList>
            <person name="Lucas S."/>
            <person name="Han J."/>
            <person name="Lapidus A."/>
            <person name="Cheng J.-F."/>
            <person name="Goodwin L."/>
            <person name="Pitluck S."/>
            <person name="Peters L."/>
            <person name="Ovchinnikova G."/>
            <person name="Teshima H."/>
            <person name="Detter J.C."/>
            <person name="Han C."/>
            <person name="Tapia R."/>
            <person name="Land M."/>
            <person name="Hauser L."/>
            <person name="Kyrpides N."/>
            <person name="Ivanova N."/>
            <person name="Pagani I."/>
            <person name="Pester M."/>
            <person name="Spring S."/>
            <person name="Ollivier B."/>
            <person name="Rattei T."/>
            <person name="Klenk H.-P."/>
            <person name="Wagner M."/>
            <person name="Loy A."/>
            <person name="Woyke T."/>
        </authorList>
    </citation>
    <scope>NUCLEOTIDE SEQUENCE [LARGE SCALE GENOMIC DNA]</scope>
    <source>
        <strain evidence="13">ATCC 19365 / DSM 765 / NCIMB 8382 / VKM B-1628</strain>
    </source>
</reference>
<keyword evidence="7" id="KW-1278">Translocase</keyword>
<keyword evidence="6 10" id="KW-0067">ATP-binding</keyword>
<keyword evidence="13" id="KW-1185">Reference proteome</keyword>
<proteinExistence type="inferred from homology"/>
<evidence type="ECO:0000256" key="7">
    <source>
        <dbReference type="ARBA" id="ARBA00022967"/>
    </source>
</evidence>
<comment type="similarity">
    <text evidence="2 10">Belongs to the ABC transporter superfamily.</text>
</comment>
<dbReference type="GO" id="GO:0005524">
    <property type="term" value="F:ATP binding"/>
    <property type="evidence" value="ECO:0007669"/>
    <property type="project" value="UniProtKB-UniRule"/>
</dbReference>
<evidence type="ECO:0000313" key="13">
    <source>
        <dbReference type="Proteomes" id="UP000006346"/>
    </source>
</evidence>
<dbReference type="GO" id="GO:0006824">
    <property type="term" value="P:cobalt ion transport"/>
    <property type="evidence" value="ECO:0007669"/>
    <property type="project" value="InterPro"/>
</dbReference>
<dbReference type="KEGG" id="dor:Desor_4600"/>
<dbReference type="GO" id="GO:0016887">
    <property type="term" value="F:ATP hydrolysis activity"/>
    <property type="evidence" value="ECO:0007669"/>
    <property type="project" value="InterPro"/>
</dbReference>
<dbReference type="PANTHER" id="PTHR43553">
    <property type="entry name" value="HEAVY METAL TRANSPORTER"/>
    <property type="match status" value="1"/>
</dbReference>
<evidence type="ECO:0000313" key="12">
    <source>
        <dbReference type="EMBL" id="AET70004.1"/>
    </source>
</evidence>
<dbReference type="Gene3D" id="3.40.50.300">
    <property type="entry name" value="P-loop containing nucleotide triphosphate hydrolases"/>
    <property type="match status" value="1"/>
</dbReference>
<keyword evidence="8 10" id="KW-0472">Membrane</keyword>
<gene>
    <name evidence="12" type="ordered locus">Desor_4600</name>
</gene>
<dbReference type="Pfam" id="PF00005">
    <property type="entry name" value="ABC_tran"/>
    <property type="match status" value="1"/>
</dbReference>
<keyword evidence="3 10" id="KW-0813">Transport</keyword>
<dbReference type="OrthoDB" id="9784332at2"/>
<sequence length="284" mass="31555">MSETILEAVDLEYSYPDGTNALRKVNLQVRKGEKLAILGSNGAGKSTLFMHFNGIYCPSSGTVKFQGQGISYKKKALIELRKKVGIVFQDPDSQLFSASVWQDVSFGPLNLGLSDEEVAERVKQALADTETSDLEDKPTHLLSYGQKKRVSIAGVLAMEPEIIIFDEPTAGMDPRHAHEFMQLLDKLSCEGKTIVLSTHDVDLAYSWSDKLAIMYRGEVIAQGLPDEVLVQPDIVERADLTIPWLIETHRELVKKGWLSPSTPLPKTKEDLFLNIPAKRDQQSA</sequence>
<comment type="subcellular location">
    <subcellularLocation>
        <location evidence="1 10">Cell membrane</location>
        <topology evidence="1 10">Peripheral membrane protein</topology>
    </subcellularLocation>
</comment>
<dbReference type="InterPro" id="IPR050095">
    <property type="entry name" value="ECF_ABC_transporter_ATP-bd"/>
</dbReference>
<dbReference type="Proteomes" id="UP000006346">
    <property type="component" value="Chromosome"/>
</dbReference>
<dbReference type="InterPro" id="IPR003439">
    <property type="entry name" value="ABC_transporter-like_ATP-bd"/>
</dbReference>
<dbReference type="PANTHER" id="PTHR43553:SF24">
    <property type="entry name" value="ENERGY-COUPLING FACTOR TRANSPORTER ATP-BINDING PROTEIN ECFA1"/>
    <property type="match status" value="1"/>
</dbReference>
<dbReference type="GO" id="GO:0043190">
    <property type="term" value="C:ATP-binding cassette (ABC) transporter complex"/>
    <property type="evidence" value="ECO:0007669"/>
    <property type="project" value="TreeGrafter"/>
</dbReference>
<protein>
    <recommendedName>
        <fullName evidence="10">ABC transporter ATP-binding protein</fullName>
    </recommendedName>
</protein>
<dbReference type="PROSITE" id="PS50893">
    <property type="entry name" value="ABC_TRANSPORTER_2"/>
    <property type="match status" value="1"/>
</dbReference>
<feature type="domain" description="ABC transporter" evidence="11">
    <location>
        <begin position="6"/>
        <end position="241"/>
    </location>
</feature>
<comment type="function">
    <text evidence="9">Probably part of an ABC transporter complex. Responsible for energy coupling to the transport system.</text>
</comment>
<dbReference type="SUPFAM" id="SSF52540">
    <property type="entry name" value="P-loop containing nucleoside triphosphate hydrolases"/>
    <property type="match status" value="1"/>
</dbReference>
<dbReference type="AlphaFoldDB" id="G7WC30"/>
<dbReference type="FunFam" id="3.40.50.300:FF:000224">
    <property type="entry name" value="Energy-coupling factor transporter ATP-binding protein EcfA"/>
    <property type="match status" value="1"/>
</dbReference>
<dbReference type="PATRIC" id="fig|768706.3.peg.4676"/>
<dbReference type="InterPro" id="IPR015856">
    <property type="entry name" value="ABC_transpr_CbiO/EcfA_su"/>
</dbReference>
<dbReference type="eggNOG" id="COG1122">
    <property type="taxonomic scope" value="Bacteria"/>
</dbReference>
<dbReference type="EMBL" id="CP003108">
    <property type="protein sequence ID" value="AET70004.1"/>
    <property type="molecule type" value="Genomic_DNA"/>
</dbReference>
<evidence type="ECO:0000256" key="10">
    <source>
        <dbReference type="RuleBase" id="RU364103"/>
    </source>
</evidence>
<evidence type="ECO:0000256" key="9">
    <source>
        <dbReference type="ARBA" id="ARBA00025157"/>
    </source>
</evidence>
<dbReference type="InterPro" id="IPR027417">
    <property type="entry name" value="P-loop_NTPase"/>
</dbReference>
<evidence type="ECO:0000256" key="4">
    <source>
        <dbReference type="ARBA" id="ARBA00022475"/>
    </source>
</evidence>
<evidence type="ECO:0000256" key="5">
    <source>
        <dbReference type="ARBA" id="ARBA00022741"/>
    </source>
</evidence>
<name>G7WC30_DESOD</name>
<evidence type="ECO:0000256" key="8">
    <source>
        <dbReference type="ARBA" id="ARBA00023136"/>
    </source>
</evidence>